<organism evidence="2 3">
    <name type="scientific">Basidiobolus ranarum</name>
    <dbReference type="NCBI Taxonomy" id="34480"/>
    <lineage>
        <taxon>Eukaryota</taxon>
        <taxon>Fungi</taxon>
        <taxon>Fungi incertae sedis</taxon>
        <taxon>Zoopagomycota</taxon>
        <taxon>Entomophthoromycotina</taxon>
        <taxon>Basidiobolomycetes</taxon>
        <taxon>Basidiobolales</taxon>
        <taxon>Basidiobolaceae</taxon>
        <taxon>Basidiobolus</taxon>
    </lineage>
</organism>
<accession>A0ABR2WK13</accession>
<evidence type="ECO:0000313" key="2">
    <source>
        <dbReference type="EMBL" id="KAK9761804.1"/>
    </source>
</evidence>
<keyword evidence="3" id="KW-1185">Reference proteome</keyword>
<evidence type="ECO:0000259" key="1">
    <source>
        <dbReference type="SMART" id="SM01017"/>
    </source>
</evidence>
<feature type="domain" description="Arrestin C-terminal-like" evidence="1">
    <location>
        <begin position="172"/>
        <end position="308"/>
    </location>
</feature>
<proteinExistence type="predicted"/>
<dbReference type="InterPro" id="IPR014752">
    <property type="entry name" value="Arrestin-like_C"/>
</dbReference>
<evidence type="ECO:0000313" key="3">
    <source>
        <dbReference type="Proteomes" id="UP001479436"/>
    </source>
</evidence>
<dbReference type="InterPro" id="IPR050357">
    <property type="entry name" value="Arrestin_domain-protein"/>
</dbReference>
<dbReference type="Pfam" id="PF00339">
    <property type="entry name" value="Arrestin_N"/>
    <property type="match status" value="1"/>
</dbReference>
<dbReference type="InterPro" id="IPR011022">
    <property type="entry name" value="Arrestin_C-like"/>
</dbReference>
<dbReference type="PANTHER" id="PTHR11188:SF17">
    <property type="entry name" value="FI21816P1"/>
    <property type="match status" value="1"/>
</dbReference>
<gene>
    <name evidence="2" type="ORF">K7432_013027</name>
</gene>
<dbReference type="SUPFAM" id="SSF81296">
    <property type="entry name" value="E set domains"/>
    <property type="match status" value="1"/>
</dbReference>
<dbReference type="PANTHER" id="PTHR11188">
    <property type="entry name" value="ARRESTIN DOMAIN CONTAINING PROTEIN"/>
    <property type="match status" value="1"/>
</dbReference>
<dbReference type="Proteomes" id="UP001479436">
    <property type="component" value="Unassembled WGS sequence"/>
</dbReference>
<dbReference type="InterPro" id="IPR011021">
    <property type="entry name" value="Arrestin-like_N"/>
</dbReference>
<sequence>MFKRVRRDSAGLLNEEGLDIELHHDVLTMQGSPRESVGCVLSGALKFNLIEPLKVKSITLKFVGKVKIDGCAELSRQEFELIQHKWSFLEAQQDNYLLAPNNYNYHFELPLPGNLPESVEVNNGKIFYQLIAVVERPAFRFDIKKVKDVDIKRTPLASIDDGFQPVMASGVWSDKLAYTISIPDTKYTIGDTFPVMYSFCLLDPTLKIRKISLLLREFIYYNLDEAEPVSKWSDLRGMNQMCPSEYAHAWEGRMDLQIPKHAYYDCESKYIRVFHKFFVEIELSEDNGSTRVLNVLLRVGIQSAIQNELSQSPPRYQPFIDPSGVSPPPYSHIACA</sequence>
<dbReference type="SMART" id="SM01017">
    <property type="entry name" value="Arrestin_C"/>
    <property type="match status" value="1"/>
</dbReference>
<dbReference type="InterPro" id="IPR014756">
    <property type="entry name" value="Ig_E-set"/>
</dbReference>
<protein>
    <recommendedName>
        <fullName evidence="1">Arrestin C-terminal-like domain-containing protein</fullName>
    </recommendedName>
</protein>
<name>A0ABR2WK13_9FUNG</name>
<reference evidence="2 3" key="1">
    <citation type="submission" date="2023-04" db="EMBL/GenBank/DDBJ databases">
        <title>Genome of Basidiobolus ranarum AG-B5.</title>
        <authorList>
            <person name="Stajich J.E."/>
            <person name="Carter-House D."/>
            <person name="Gryganskyi A."/>
        </authorList>
    </citation>
    <scope>NUCLEOTIDE SEQUENCE [LARGE SCALE GENOMIC DNA]</scope>
    <source>
        <strain evidence="2 3">AG-B5</strain>
    </source>
</reference>
<dbReference type="Pfam" id="PF02752">
    <property type="entry name" value="Arrestin_C"/>
    <property type="match status" value="1"/>
</dbReference>
<dbReference type="Gene3D" id="2.60.40.640">
    <property type="match status" value="1"/>
</dbReference>
<dbReference type="EMBL" id="JASJQH010001213">
    <property type="protein sequence ID" value="KAK9761804.1"/>
    <property type="molecule type" value="Genomic_DNA"/>
</dbReference>
<comment type="caution">
    <text evidence="2">The sequence shown here is derived from an EMBL/GenBank/DDBJ whole genome shotgun (WGS) entry which is preliminary data.</text>
</comment>